<sequence>MKVVRVDLLQREITPCGRCIGKARICLSTGENIVVDCTFPFTGVGGLHGLNSLFARAAIGQLKRLPEFAGTSLEIAKHAMPRAMEWA</sequence>
<name>A0A975I8W3_9RHOB</name>
<reference evidence="1" key="1">
    <citation type="submission" date="2020-07" db="EMBL/GenBank/DDBJ databases">
        <title>Genome sequences of bacteria associated with the marine, planktonic diatom Thalassiosira profunda strain ECT2AJA-044.</title>
        <authorList>
            <person name="Gargas C.B."/>
            <person name="Roberts W.R."/>
            <person name="Alverson A.J."/>
        </authorList>
    </citation>
    <scope>NUCLEOTIDE SEQUENCE</scope>
    <source>
        <strain evidence="1">ECT2AJA-044</strain>
    </source>
</reference>
<evidence type="ECO:0000313" key="2">
    <source>
        <dbReference type="Proteomes" id="UP000665026"/>
    </source>
</evidence>
<protein>
    <submittedName>
        <fullName evidence="1">Uncharacterized protein</fullName>
    </submittedName>
</protein>
<dbReference type="Proteomes" id="UP000665026">
    <property type="component" value="Chromosome"/>
</dbReference>
<dbReference type="AlphaFoldDB" id="A0A975I8W3"/>
<dbReference type="RefSeq" id="WP_209358097.1">
    <property type="nucleotide sequence ID" value="NZ_CP060010.1"/>
</dbReference>
<evidence type="ECO:0000313" key="1">
    <source>
        <dbReference type="EMBL" id="QTN37390.1"/>
    </source>
</evidence>
<accession>A0A975I8W3</accession>
<organism evidence="1 2">
    <name type="scientific">Cognatishimia activa</name>
    <dbReference type="NCBI Taxonomy" id="1715691"/>
    <lineage>
        <taxon>Bacteria</taxon>
        <taxon>Pseudomonadati</taxon>
        <taxon>Pseudomonadota</taxon>
        <taxon>Alphaproteobacteria</taxon>
        <taxon>Rhodobacterales</taxon>
        <taxon>Paracoccaceae</taxon>
        <taxon>Cognatishimia</taxon>
    </lineage>
</organism>
<gene>
    <name evidence="1" type="ORF">HZ995_07830</name>
</gene>
<proteinExistence type="predicted"/>
<dbReference type="KEGG" id="cact:HZ995_07830"/>
<dbReference type="EMBL" id="CP060010">
    <property type="protein sequence ID" value="QTN37390.1"/>
    <property type="molecule type" value="Genomic_DNA"/>
</dbReference>